<organism evidence="2 3">
    <name type="scientific">Ditylenchus dipsaci</name>
    <dbReference type="NCBI Taxonomy" id="166011"/>
    <lineage>
        <taxon>Eukaryota</taxon>
        <taxon>Metazoa</taxon>
        <taxon>Ecdysozoa</taxon>
        <taxon>Nematoda</taxon>
        <taxon>Chromadorea</taxon>
        <taxon>Rhabditida</taxon>
        <taxon>Tylenchina</taxon>
        <taxon>Tylenchomorpha</taxon>
        <taxon>Sphaerularioidea</taxon>
        <taxon>Anguinidae</taxon>
        <taxon>Anguininae</taxon>
        <taxon>Ditylenchus</taxon>
    </lineage>
</organism>
<reference evidence="3" key="1">
    <citation type="submission" date="2022-11" db="UniProtKB">
        <authorList>
            <consortium name="WormBaseParasite"/>
        </authorList>
    </citation>
    <scope>IDENTIFICATION</scope>
</reference>
<protein>
    <submittedName>
        <fullName evidence="3">Uncharacterized protein</fullName>
    </submittedName>
</protein>
<dbReference type="PROSITE" id="PS51257">
    <property type="entry name" value="PROKAR_LIPOPROTEIN"/>
    <property type="match status" value="1"/>
</dbReference>
<proteinExistence type="predicted"/>
<keyword evidence="2" id="KW-1185">Reference proteome</keyword>
<feature type="signal peptide" evidence="1">
    <location>
        <begin position="1"/>
        <end position="19"/>
    </location>
</feature>
<dbReference type="AlphaFoldDB" id="A0A915DK58"/>
<feature type="chain" id="PRO_5037805583" evidence="1">
    <location>
        <begin position="20"/>
        <end position="128"/>
    </location>
</feature>
<evidence type="ECO:0000256" key="1">
    <source>
        <dbReference type="SAM" id="SignalP"/>
    </source>
</evidence>
<evidence type="ECO:0000313" key="3">
    <source>
        <dbReference type="WBParaSite" id="jg20440"/>
    </source>
</evidence>
<name>A0A915DK58_9BILA</name>
<dbReference type="Proteomes" id="UP000887574">
    <property type="component" value="Unplaced"/>
</dbReference>
<keyword evidence="1" id="KW-0732">Signal</keyword>
<accession>A0A915DK58</accession>
<dbReference type="WBParaSite" id="jg20440">
    <property type="protein sequence ID" value="jg20440"/>
    <property type="gene ID" value="jg20440"/>
</dbReference>
<sequence length="128" mass="14403">MVFFTLKLALVILITGGCANCMPNKRGANKQEASSSSSADTVEVDFLYRLAKEEIKLNTDSRIKIATNCSTTKLREIADGLLTEKGFQNVVNYYNLYLQRSSKLSRLSSLKNKFAGRKEEEKKLMLLK</sequence>
<evidence type="ECO:0000313" key="2">
    <source>
        <dbReference type="Proteomes" id="UP000887574"/>
    </source>
</evidence>